<dbReference type="GO" id="GO:0005506">
    <property type="term" value="F:iron ion binding"/>
    <property type="evidence" value="ECO:0007669"/>
    <property type="project" value="InterPro"/>
</dbReference>
<evidence type="ECO:0000256" key="4">
    <source>
        <dbReference type="RuleBase" id="RU000461"/>
    </source>
</evidence>
<keyword evidence="5" id="KW-1133">Transmembrane helix</keyword>
<feature type="transmembrane region" description="Helical" evidence="5">
    <location>
        <begin position="12"/>
        <end position="33"/>
    </location>
</feature>
<evidence type="ECO:0000313" key="7">
    <source>
        <dbReference type="Proteomes" id="UP001295684"/>
    </source>
</evidence>
<dbReference type="AlphaFoldDB" id="A0AAD1U8C9"/>
<comment type="cofactor">
    <cofactor evidence="1 3">
        <name>heme</name>
        <dbReference type="ChEBI" id="CHEBI:30413"/>
    </cofactor>
</comment>
<evidence type="ECO:0000313" key="6">
    <source>
        <dbReference type="EMBL" id="CAI2360934.1"/>
    </source>
</evidence>
<dbReference type="Pfam" id="PF00067">
    <property type="entry name" value="p450"/>
    <property type="match status" value="1"/>
</dbReference>
<dbReference type="SUPFAM" id="SSF48264">
    <property type="entry name" value="Cytochrome P450"/>
    <property type="match status" value="1"/>
</dbReference>
<dbReference type="InterPro" id="IPR001128">
    <property type="entry name" value="Cyt_P450"/>
</dbReference>
<dbReference type="GO" id="GO:0016705">
    <property type="term" value="F:oxidoreductase activity, acting on paired donors, with incorporation or reduction of molecular oxygen"/>
    <property type="evidence" value="ECO:0007669"/>
    <property type="project" value="InterPro"/>
</dbReference>
<dbReference type="InterPro" id="IPR002401">
    <property type="entry name" value="Cyt_P450_E_grp-I"/>
</dbReference>
<evidence type="ECO:0000256" key="2">
    <source>
        <dbReference type="ARBA" id="ARBA00010617"/>
    </source>
</evidence>
<dbReference type="Proteomes" id="UP001295684">
    <property type="component" value="Unassembled WGS sequence"/>
</dbReference>
<accession>A0AAD1U8C9</accession>
<dbReference type="InterPro" id="IPR036396">
    <property type="entry name" value="Cyt_P450_sf"/>
</dbReference>
<dbReference type="PRINTS" id="PR00463">
    <property type="entry name" value="EP450I"/>
</dbReference>
<dbReference type="InterPro" id="IPR050121">
    <property type="entry name" value="Cytochrome_P450_monoxygenase"/>
</dbReference>
<comment type="similarity">
    <text evidence="2 4">Belongs to the cytochrome P450 family.</text>
</comment>
<dbReference type="CDD" id="cd00302">
    <property type="entry name" value="cytochrome_P450"/>
    <property type="match status" value="1"/>
</dbReference>
<dbReference type="GO" id="GO:0020037">
    <property type="term" value="F:heme binding"/>
    <property type="evidence" value="ECO:0007669"/>
    <property type="project" value="InterPro"/>
</dbReference>
<name>A0AAD1U8C9_EUPCR</name>
<proteinExistence type="inferred from homology"/>
<dbReference type="PRINTS" id="PR00385">
    <property type="entry name" value="P450"/>
</dbReference>
<reference evidence="6" key="1">
    <citation type="submission" date="2023-07" db="EMBL/GenBank/DDBJ databases">
        <authorList>
            <consortium name="AG Swart"/>
            <person name="Singh M."/>
            <person name="Singh A."/>
            <person name="Seah K."/>
            <person name="Emmerich C."/>
        </authorList>
    </citation>
    <scope>NUCLEOTIDE SEQUENCE</scope>
    <source>
        <strain evidence="6">DP1</strain>
    </source>
</reference>
<evidence type="ECO:0000256" key="5">
    <source>
        <dbReference type="SAM" id="Phobius"/>
    </source>
</evidence>
<dbReference type="InterPro" id="IPR017972">
    <property type="entry name" value="Cyt_P450_CS"/>
</dbReference>
<keyword evidence="3 4" id="KW-0349">Heme</keyword>
<evidence type="ECO:0000256" key="3">
    <source>
        <dbReference type="PIRSR" id="PIRSR602401-1"/>
    </source>
</evidence>
<gene>
    <name evidence="6" type="ORF">ECRASSUSDP1_LOCUS2242</name>
</gene>
<dbReference type="GO" id="GO:0004497">
    <property type="term" value="F:monooxygenase activity"/>
    <property type="evidence" value="ECO:0007669"/>
    <property type="project" value="UniProtKB-KW"/>
</dbReference>
<dbReference type="PANTHER" id="PTHR24305:SF166">
    <property type="entry name" value="CYTOCHROME P450 12A4, MITOCHONDRIAL-RELATED"/>
    <property type="match status" value="1"/>
</dbReference>
<evidence type="ECO:0008006" key="8">
    <source>
        <dbReference type="Google" id="ProtNLM"/>
    </source>
</evidence>
<organism evidence="6 7">
    <name type="scientific">Euplotes crassus</name>
    <dbReference type="NCBI Taxonomy" id="5936"/>
    <lineage>
        <taxon>Eukaryota</taxon>
        <taxon>Sar</taxon>
        <taxon>Alveolata</taxon>
        <taxon>Ciliophora</taxon>
        <taxon>Intramacronucleata</taxon>
        <taxon>Spirotrichea</taxon>
        <taxon>Hypotrichia</taxon>
        <taxon>Euplotida</taxon>
        <taxon>Euplotidae</taxon>
        <taxon>Moneuplotes</taxon>
    </lineage>
</organism>
<keyword evidence="5" id="KW-0812">Transmembrane</keyword>
<keyword evidence="3 4" id="KW-0479">Metal-binding</keyword>
<evidence type="ECO:0000256" key="1">
    <source>
        <dbReference type="ARBA" id="ARBA00001971"/>
    </source>
</evidence>
<comment type="caution">
    <text evidence="6">The sequence shown here is derived from an EMBL/GenBank/DDBJ whole genome shotgun (WGS) entry which is preliminary data.</text>
</comment>
<keyword evidence="4" id="KW-0560">Oxidoreductase</keyword>
<sequence length="525" mass="60496">MIGTIFWQTVRLIAYFLGCLLIYFLYKVVYMPIKFRYTYSKYKNVFVSPKFIPVLGDIYYYLDDMQNNKVFYDHMKRQQRSFKPNEIDLRADLIGTDPMIGVVSHKALKEVISQIPGKIDRADIDNTPCLRRALLKMCEGCFVNSPSTKKTIERRKSLTKILGLNHSSKNIPLMLKNADIILQDMKKKGEAKMLDQMALLTNRILVSVLFGRDYEEHMSESYEYLYKDGTTKKFDLCSFFSNLSVGMSDEAGNLFTILFPLLNVSNIINPWKRNHTNKLALYSALKDIVKKSQDEDSFWNQIRKLNEFTEDEILVDLMLLLSAGSETTADNFVALLYYLKKFPETKEKLMKELAQVGIVPGCDFNKVITMENIQACDYLSNAVKESLRMDSPLNFTIFYQAYKDTEVCGVSIPKGTILKQEIAGPNNDDKDWLDPNTFEPERHNTESEFFKTSKEQGKIQNVFSRRTFGHGPRMCPGMSFATLEMKVFAAFFLTQMDYEVSKEDLENDHIGFGIGSQFSPKFKIS</sequence>
<keyword evidence="3 4" id="KW-0408">Iron</keyword>
<protein>
    <recommendedName>
        <fullName evidence="8">Cytochrome P450</fullName>
    </recommendedName>
</protein>
<feature type="binding site" description="axial binding residue" evidence="3">
    <location>
        <position position="475"/>
    </location>
    <ligand>
        <name>heme</name>
        <dbReference type="ChEBI" id="CHEBI:30413"/>
    </ligand>
    <ligandPart>
        <name>Fe</name>
        <dbReference type="ChEBI" id="CHEBI:18248"/>
    </ligandPart>
</feature>
<dbReference type="EMBL" id="CAMPGE010002130">
    <property type="protein sequence ID" value="CAI2360934.1"/>
    <property type="molecule type" value="Genomic_DNA"/>
</dbReference>
<keyword evidence="5" id="KW-0472">Membrane</keyword>
<dbReference type="Gene3D" id="1.10.630.10">
    <property type="entry name" value="Cytochrome P450"/>
    <property type="match status" value="1"/>
</dbReference>
<dbReference type="PANTHER" id="PTHR24305">
    <property type="entry name" value="CYTOCHROME P450"/>
    <property type="match status" value="1"/>
</dbReference>
<keyword evidence="7" id="KW-1185">Reference proteome</keyword>
<keyword evidence="4" id="KW-0503">Monooxygenase</keyword>
<dbReference type="PROSITE" id="PS00086">
    <property type="entry name" value="CYTOCHROME_P450"/>
    <property type="match status" value="1"/>
</dbReference>